<sequence>MATVEKNQICPLCGIEFDQEVVNDHLVDCYVEIKKLSLKLDGDFECSICGNMKEVEKLVKHIPECVKQKLKKQIKSYRLINYTTYTQTEEAIMTQTKSDQATNTDDRKTQNKKTQTPIGKNSKLGKKTSEILSEILKQIEVLSVKDLQSIQKEIEKKIVQKTRILEHRE</sequence>
<organism evidence="2 3">
    <name type="scientific">Odynerus spinipes</name>
    <dbReference type="NCBI Taxonomy" id="1348599"/>
    <lineage>
        <taxon>Eukaryota</taxon>
        <taxon>Metazoa</taxon>
        <taxon>Ecdysozoa</taxon>
        <taxon>Arthropoda</taxon>
        <taxon>Hexapoda</taxon>
        <taxon>Insecta</taxon>
        <taxon>Pterygota</taxon>
        <taxon>Neoptera</taxon>
        <taxon>Endopterygota</taxon>
        <taxon>Hymenoptera</taxon>
        <taxon>Apocrita</taxon>
        <taxon>Aculeata</taxon>
        <taxon>Vespoidea</taxon>
        <taxon>Vespidae</taxon>
        <taxon>Eumeninae</taxon>
        <taxon>Odynerus</taxon>
    </lineage>
</organism>
<feature type="region of interest" description="Disordered" evidence="1">
    <location>
        <begin position="94"/>
        <end position="123"/>
    </location>
</feature>
<proteinExistence type="predicted"/>
<name>A0AAD9RQH1_9HYME</name>
<dbReference type="Proteomes" id="UP001258017">
    <property type="component" value="Unassembled WGS sequence"/>
</dbReference>
<dbReference type="AlphaFoldDB" id="A0AAD9RQH1"/>
<accession>A0AAD9RQH1</accession>
<evidence type="ECO:0000256" key="1">
    <source>
        <dbReference type="SAM" id="MobiDB-lite"/>
    </source>
</evidence>
<dbReference type="EMBL" id="JAIFRP010000029">
    <property type="protein sequence ID" value="KAK2583903.1"/>
    <property type="molecule type" value="Genomic_DNA"/>
</dbReference>
<evidence type="ECO:0000313" key="2">
    <source>
        <dbReference type="EMBL" id="KAK2583903.1"/>
    </source>
</evidence>
<comment type="caution">
    <text evidence="2">The sequence shown here is derived from an EMBL/GenBank/DDBJ whole genome shotgun (WGS) entry which is preliminary data.</text>
</comment>
<keyword evidence="3" id="KW-1185">Reference proteome</keyword>
<reference evidence="2" key="2">
    <citation type="journal article" date="2023" name="Commun. Biol.">
        <title>Intrasexual cuticular hydrocarbon dimorphism in a wasp sheds light on hydrocarbon biosynthesis genes in Hymenoptera.</title>
        <authorList>
            <person name="Moris V.C."/>
            <person name="Podsiadlowski L."/>
            <person name="Martin S."/>
            <person name="Oeyen J.P."/>
            <person name="Donath A."/>
            <person name="Petersen M."/>
            <person name="Wilbrandt J."/>
            <person name="Misof B."/>
            <person name="Liedtke D."/>
            <person name="Thamm M."/>
            <person name="Scheiner R."/>
            <person name="Schmitt T."/>
            <person name="Niehuis O."/>
        </authorList>
    </citation>
    <scope>NUCLEOTIDE SEQUENCE</scope>
    <source>
        <strain evidence="2">GBR_01_08_01A</strain>
    </source>
</reference>
<protein>
    <submittedName>
        <fullName evidence="2">Uncharacterized protein</fullName>
    </submittedName>
</protein>
<feature type="compositionally biased region" description="Polar residues" evidence="1">
    <location>
        <begin position="94"/>
        <end position="103"/>
    </location>
</feature>
<evidence type="ECO:0000313" key="3">
    <source>
        <dbReference type="Proteomes" id="UP001258017"/>
    </source>
</evidence>
<reference evidence="2" key="1">
    <citation type="submission" date="2021-08" db="EMBL/GenBank/DDBJ databases">
        <authorList>
            <person name="Misof B."/>
            <person name="Oliver O."/>
            <person name="Podsiadlowski L."/>
            <person name="Donath A."/>
            <person name="Peters R."/>
            <person name="Mayer C."/>
            <person name="Rust J."/>
            <person name="Gunkel S."/>
            <person name="Lesny P."/>
            <person name="Martin S."/>
            <person name="Oeyen J.P."/>
            <person name="Petersen M."/>
            <person name="Panagiotis P."/>
            <person name="Wilbrandt J."/>
            <person name="Tanja T."/>
        </authorList>
    </citation>
    <scope>NUCLEOTIDE SEQUENCE</scope>
    <source>
        <strain evidence="2">GBR_01_08_01A</strain>
        <tissue evidence="2">Thorax + abdomen</tissue>
    </source>
</reference>
<gene>
    <name evidence="2" type="ORF">KPH14_001174</name>
</gene>